<evidence type="ECO:0000313" key="2">
    <source>
        <dbReference type="Proteomes" id="UP000605427"/>
    </source>
</evidence>
<dbReference type="EMBL" id="BMDD01000002">
    <property type="protein sequence ID" value="GGH78292.1"/>
    <property type="molecule type" value="Genomic_DNA"/>
</dbReference>
<comment type="caution">
    <text evidence="1">The sequence shown here is derived from an EMBL/GenBank/DDBJ whole genome shotgun (WGS) entry which is preliminary data.</text>
</comment>
<dbReference type="Gene3D" id="3.30.160.620">
    <property type="match status" value="1"/>
</dbReference>
<protein>
    <submittedName>
        <fullName evidence="1">Uncharacterized protein</fullName>
    </submittedName>
</protein>
<gene>
    <name evidence="1" type="ORF">GCM10007362_23370</name>
</gene>
<evidence type="ECO:0000313" key="1">
    <source>
        <dbReference type="EMBL" id="GGH78292.1"/>
    </source>
</evidence>
<accession>A0ABQ1ZSJ9</accession>
<dbReference type="Pfam" id="PF12910">
    <property type="entry name" value="PHD_like"/>
    <property type="match status" value="1"/>
</dbReference>
<reference evidence="2" key="1">
    <citation type="journal article" date="2019" name="Int. J. Syst. Evol. Microbiol.">
        <title>The Global Catalogue of Microorganisms (GCM) 10K type strain sequencing project: providing services to taxonomists for standard genome sequencing and annotation.</title>
        <authorList>
            <consortium name="The Broad Institute Genomics Platform"/>
            <consortium name="The Broad Institute Genome Sequencing Center for Infectious Disease"/>
            <person name="Wu L."/>
            <person name="Ma J."/>
        </authorList>
    </citation>
    <scope>NUCLEOTIDE SEQUENCE [LARGE SCALE GENOMIC DNA]</scope>
    <source>
        <strain evidence="2">CCM 8702</strain>
    </source>
</reference>
<dbReference type="InterPro" id="IPR035424">
    <property type="entry name" value="Antitoxin_RelB"/>
</dbReference>
<organism evidence="1 2">
    <name type="scientific">Saccharibacillus endophyticus</name>
    <dbReference type="NCBI Taxonomy" id="2060666"/>
    <lineage>
        <taxon>Bacteria</taxon>
        <taxon>Bacillati</taxon>
        <taxon>Bacillota</taxon>
        <taxon>Bacilli</taxon>
        <taxon>Bacillales</taxon>
        <taxon>Paenibacillaceae</taxon>
        <taxon>Saccharibacillus</taxon>
    </lineage>
</organism>
<proteinExistence type="predicted"/>
<keyword evidence="2" id="KW-1185">Reference proteome</keyword>
<sequence>MIRRNRDIIVATSQKDMLFLLNACELIFGYEIDEDGRYAGNIKEIEFIVADGASIEKLRLELAYQLLDYANEYIADYSTYSNAFNIKNHAPFALSILLNDDIETIAMSLKT</sequence>
<dbReference type="RefSeq" id="WP_229714144.1">
    <property type="nucleotide sequence ID" value="NZ_BMDD01000002.1"/>
</dbReference>
<dbReference type="Proteomes" id="UP000605427">
    <property type="component" value="Unassembled WGS sequence"/>
</dbReference>
<name>A0ABQ1ZSJ9_9BACL</name>